<dbReference type="SUPFAM" id="SSF55729">
    <property type="entry name" value="Acyl-CoA N-acyltransferases (Nat)"/>
    <property type="match status" value="1"/>
</dbReference>
<dbReference type="EMBL" id="JOTM01000029">
    <property type="protein sequence ID" value="KEK22525.1"/>
    <property type="molecule type" value="Genomic_DNA"/>
</dbReference>
<dbReference type="Proteomes" id="UP000027778">
    <property type="component" value="Unassembled WGS sequence"/>
</dbReference>
<dbReference type="PANTHER" id="PTHR43072">
    <property type="entry name" value="N-ACETYLTRANSFERASE"/>
    <property type="match status" value="1"/>
</dbReference>
<keyword evidence="3" id="KW-1185">Reference proteome</keyword>
<dbReference type="PIRSF" id="PIRSF037663">
    <property type="entry name" value="Acetyltransf_GNAT_prd"/>
    <property type="match status" value="1"/>
</dbReference>
<dbReference type="CDD" id="cd04301">
    <property type="entry name" value="NAT_SF"/>
    <property type="match status" value="1"/>
</dbReference>
<organism evidence="2 3">
    <name type="scientific">Bacillus gaemokensis</name>
    <dbReference type="NCBI Taxonomy" id="574375"/>
    <lineage>
        <taxon>Bacteria</taxon>
        <taxon>Bacillati</taxon>
        <taxon>Bacillota</taxon>
        <taxon>Bacilli</taxon>
        <taxon>Bacillales</taxon>
        <taxon>Bacillaceae</taxon>
        <taxon>Bacillus</taxon>
        <taxon>Bacillus cereus group</taxon>
    </lineage>
</organism>
<evidence type="ECO:0000313" key="2">
    <source>
        <dbReference type="EMBL" id="KEK22525.1"/>
    </source>
</evidence>
<dbReference type="AlphaFoldDB" id="A0A073K7J1"/>
<evidence type="ECO:0000313" key="3">
    <source>
        <dbReference type="Proteomes" id="UP000027778"/>
    </source>
</evidence>
<dbReference type="eggNOG" id="COG0456">
    <property type="taxonomic scope" value="Bacteria"/>
</dbReference>
<dbReference type="InterPro" id="IPR017255">
    <property type="entry name" value="AcTrfase_GNAT_prd"/>
</dbReference>
<dbReference type="GO" id="GO:0016747">
    <property type="term" value="F:acyltransferase activity, transferring groups other than amino-acyl groups"/>
    <property type="evidence" value="ECO:0007669"/>
    <property type="project" value="InterPro"/>
</dbReference>
<dbReference type="RefSeq" id="WP_033677245.1">
    <property type="nucleotide sequence ID" value="NZ_JOTM01000029.1"/>
</dbReference>
<dbReference type="PROSITE" id="PS51186">
    <property type="entry name" value="GNAT"/>
    <property type="match status" value="1"/>
</dbReference>
<dbReference type="Pfam" id="PF00583">
    <property type="entry name" value="Acetyltransf_1"/>
    <property type="match status" value="1"/>
</dbReference>
<dbReference type="STRING" id="574375.AZF08_09595"/>
<dbReference type="OrthoDB" id="8593648at2"/>
<reference evidence="2 3" key="1">
    <citation type="submission" date="2014-06" db="EMBL/GenBank/DDBJ databases">
        <title>Draft genome sequence of Bacillus gaemokensis JCM 15801 (MCCC 1A00707).</title>
        <authorList>
            <person name="Lai Q."/>
            <person name="Liu Y."/>
            <person name="Shao Z."/>
        </authorList>
    </citation>
    <scope>NUCLEOTIDE SEQUENCE [LARGE SCALE GENOMIC DNA]</scope>
    <source>
        <strain evidence="2 3">JCM 15801</strain>
    </source>
</reference>
<feature type="domain" description="N-acetyltransferase" evidence="1">
    <location>
        <begin position="1"/>
        <end position="156"/>
    </location>
</feature>
<protein>
    <submittedName>
        <fullName evidence="2">Acetyltransferase</fullName>
    </submittedName>
</protein>
<dbReference type="FunFam" id="3.40.630.30:FF:000133">
    <property type="entry name" value="Acetyltransferase, GNAT family"/>
    <property type="match status" value="1"/>
</dbReference>
<dbReference type="Gene3D" id="3.40.630.30">
    <property type="match status" value="1"/>
</dbReference>
<evidence type="ECO:0000259" key="1">
    <source>
        <dbReference type="PROSITE" id="PS51186"/>
    </source>
</evidence>
<keyword evidence="2" id="KW-0808">Transferase</keyword>
<dbReference type="InterPro" id="IPR016181">
    <property type="entry name" value="Acyl_CoA_acyltransferase"/>
</dbReference>
<dbReference type="PANTHER" id="PTHR43072:SF36">
    <property type="entry name" value="RIBOSOMAL-PROTEIN-ALANINE ACETYLTRANSFERASE"/>
    <property type="match status" value="1"/>
</dbReference>
<dbReference type="InterPro" id="IPR000182">
    <property type="entry name" value="GNAT_dom"/>
</dbReference>
<gene>
    <name evidence="2" type="ORF">BAGA_17580</name>
</gene>
<proteinExistence type="predicted"/>
<sequence length="156" mass="17788">MKVRHVQGKDYVTIHSVLNEWWGGRNMADMLPKLFFVHFQETSFVIEQDGEIVGFLCGFFSQTYIDEAYVHFIGVNPKYRRKGIASTLYSYFFDAARANDRHIVKAVTSPVNKKSIQFHQDIGFEIETGDGEVDGVSVHTNYDGNGGSRVLFVKRV</sequence>
<accession>A0A073K7J1</accession>
<comment type="caution">
    <text evidence="2">The sequence shown here is derived from an EMBL/GenBank/DDBJ whole genome shotgun (WGS) entry which is preliminary data.</text>
</comment>
<name>A0A073K7J1_9BACI</name>